<dbReference type="AlphaFoldDB" id="A0A0K9EVY0"/>
<evidence type="ECO:0000313" key="3">
    <source>
        <dbReference type="EMBL" id="VDG76812.1"/>
    </source>
</evidence>
<protein>
    <submittedName>
        <fullName evidence="3">DivIVA domain repeat protein</fullName>
    </submittedName>
    <submittedName>
        <fullName evidence="1">DivIVA domain-containing protein</fullName>
    </submittedName>
</protein>
<keyword evidence="4" id="KW-1185">Reference proteome</keyword>
<organism evidence="3 5">
    <name type="scientific">Actinobaculum suis</name>
    <dbReference type="NCBI Taxonomy" id="1657"/>
    <lineage>
        <taxon>Bacteria</taxon>
        <taxon>Bacillati</taxon>
        <taxon>Actinomycetota</taxon>
        <taxon>Actinomycetes</taxon>
        <taxon>Actinomycetales</taxon>
        <taxon>Actinomycetaceae</taxon>
        <taxon>Actinobaculum</taxon>
    </lineage>
</organism>
<reference evidence="1" key="4">
    <citation type="submission" date="2023-10" db="EMBL/GenBank/DDBJ databases">
        <title>Whole Genome based description of the genera Actinobaculum and Actinotignum reveals a complex phylogenetic relationship within the species included in the genus Actinotignum.</title>
        <authorList>
            <person name="Jensen C.S."/>
            <person name="Dargis R."/>
            <person name="Kemp M."/>
            <person name="Christensen J.J."/>
        </authorList>
    </citation>
    <scope>NUCLEOTIDE SEQUENCE</scope>
    <source>
        <strain evidence="1">Actinobaculum_suis_CCUG19206T</strain>
    </source>
</reference>
<dbReference type="OrthoDB" id="3480096at2"/>
<dbReference type="EMBL" id="FNAU01000001">
    <property type="protein sequence ID" value="SDE01921.1"/>
    <property type="molecule type" value="Genomic_DNA"/>
</dbReference>
<dbReference type="Proteomes" id="UP000269974">
    <property type="component" value="Unassembled WGS sequence"/>
</dbReference>
<gene>
    <name evidence="3" type="ORF">NCTC10327_01447</name>
    <name evidence="1" type="ORF">R6G71_08320</name>
    <name evidence="2" type="ORF">SAMN05421878_101119</name>
</gene>
<dbReference type="InterPro" id="IPR019932">
    <property type="entry name" value="CHP03543"/>
</dbReference>
<dbReference type="EMBL" id="UYIO01000001">
    <property type="protein sequence ID" value="VDG76812.1"/>
    <property type="molecule type" value="Genomic_DNA"/>
</dbReference>
<dbReference type="NCBIfam" id="TIGR03544">
    <property type="entry name" value="DivI1A_domain"/>
    <property type="match status" value="2"/>
</dbReference>
<evidence type="ECO:0000313" key="4">
    <source>
        <dbReference type="Proteomes" id="UP000182744"/>
    </source>
</evidence>
<dbReference type="EMBL" id="JAWNFU010000005">
    <property type="protein sequence ID" value="MDY5154041.1"/>
    <property type="molecule type" value="Genomic_DNA"/>
</dbReference>
<dbReference type="Proteomes" id="UP000182744">
    <property type="component" value="Unassembled WGS sequence"/>
</dbReference>
<dbReference type="RefSeq" id="WP_049618751.1">
    <property type="nucleotide sequence ID" value="NZ_FNAU01000001.1"/>
</dbReference>
<dbReference type="STRING" id="1657.ACU20_00250"/>
<dbReference type="InterPro" id="IPR019933">
    <property type="entry name" value="DivIVA_domain"/>
</dbReference>
<evidence type="ECO:0000313" key="1">
    <source>
        <dbReference type="EMBL" id="MDY5154041.1"/>
    </source>
</evidence>
<reference evidence="2" key="1">
    <citation type="submission" date="2016-10" db="EMBL/GenBank/DDBJ databases">
        <authorList>
            <person name="Varghese N."/>
            <person name="Submissions S."/>
        </authorList>
    </citation>
    <scope>NUCLEOTIDE SEQUENCE</scope>
    <source>
        <strain evidence="2">DSM 20639</strain>
    </source>
</reference>
<proteinExistence type="predicted"/>
<evidence type="ECO:0000313" key="2">
    <source>
        <dbReference type="EMBL" id="SDE01921.1"/>
    </source>
</evidence>
<dbReference type="Proteomes" id="UP001273799">
    <property type="component" value="Unassembled WGS sequence"/>
</dbReference>
<reference evidence="3 5" key="3">
    <citation type="submission" date="2018-11" db="EMBL/GenBank/DDBJ databases">
        <authorList>
            <consortium name="Pathogen Informatics"/>
        </authorList>
    </citation>
    <scope>NUCLEOTIDE SEQUENCE [LARGE SCALE GENOMIC DNA]</scope>
    <source>
        <strain evidence="3 5">NCTC10327</strain>
    </source>
</reference>
<reference evidence="4" key="2">
    <citation type="submission" date="2016-10" db="EMBL/GenBank/DDBJ databases">
        <authorList>
            <person name="Varghese N."/>
        </authorList>
    </citation>
    <scope>NUCLEOTIDE SEQUENCE [LARGE SCALE GENOMIC DNA]</scope>
    <source>
        <strain evidence="4">DSM 20639</strain>
    </source>
</reference>
<accession>A0A0K9EVY0</accession>
<evidence type="ECO:0000313" key="5">
    <source>
        <dbReference type="Proteomes" id="UP000269974"/>
    </source>
</evidence>
<dbReference type="NCBIfam" id="TIGR03543">
    <property type="entry name" value="divI1A_rptt_fam"/>
    <property type="match status" value="1"/>
</dbReference>
<name>A0A0K9EVY0_9ACTO</name>
<sequence length="181" mass="20440">MAKKTFKRVSPFAHGYNVEEVDSFLDKARQAYSSEDGSLDENDVRSVGFSRARRGYDTAAVDAALDRLEAAFIHLRRAHVISNQGEQAWLKRSYEAAKSLYPRLLRPRGERFADADGWGYRKQEVDALMGRLARYFDGEAELTSHELRNALFPEAKNSAAYDEAVVDVFIERAVSVLTSVE</sequence>
<dbReference type="Gene3D" id="6.10.250.660">
    <property type="match status" value="2"/>
</dbReference>
<dbReference type="PATRIC" id="fig|1657.3.peg.758"/>